<dbReference type="RefSeq" id="WP_106907040.1">
    <property type="nucleotide sequence ID" value="NZ_CP027850.1"/>
</dbReference>
<reference evidence="1 3" key="1">
    <citation type="journal article" date="2015" name="Biotechnol. Bioeng.">
        <title>Genome sequence and phenotypic characterization of Caulobacter segnis.</title>
        <authorList>
            <person name="Patel S."/>
            <person name="Fletcher B."/>
            <person name="Scott D.C."/>
            <person name="Ely B."/>
        </authorList>
    </citation>
    <scope>NUCLEOTIDE SEQUENCE [LARGE SCALE GENOMIC DNA]</scope>
    <source>
        <strain evidence="1 3">TK0059</strain>
    </source>
</reference>
<reference evidence="1" key="3">
    <citation type="submission" date="2018-03" db="EMBL/GenBank/DDBJ databases">
        <authorList>
            <person name="Ely B."/>
            <person name="Wilson K."/>
        </authorList>
    </citation>
    <scope>NUCLEOTIDE SEQUENCE</scope>
    <source>
        <strain evidence="1">TK0059</strain>
    </source>
</reference>
<dbReference type="AlphaFoldDB" id="A0A2W5UW31"/>
<gene>
    <name evidence="1" type="ORF">B7G68_02910</name>
    <name evidence="2" type="ORF">DI526_18230</name>
</gene>
<keyword evidence="3" id="KW-1185">Reference proteome</keyword>
<dbReference type="Proteomes" id="UP000249393">
    <property type="component" value="Unassembled WGS sequence"/>
</dbReference>
<proteinExistence type="predicted"/>
<protein>
    <submittedName>
        <fullName evidence="2">Uncharacterized protein</fullName>
    </submittedName>
</protein>
<evidence type="ECO:0000313" key="4">
    <source>
        <dbReference type="Proteomes" id="UP000249393"/>
    </source>
</evidence>
<evidence type="ECO:0000313" key="3">
    <source>
        <dbReference type="Proteomes" id="UP000240527"/>
    </source>
</evidence>
<dbReference type="Proteomes" id="UP000240527">
    <property type="component" value="Chromosome"/>
</dbReference>
<accession>A0A2W5UW31</accession>
<evidence type="ECO:0000313" key="2">
    <source>
        <dbReference type="EMBL" id="PZR31929.1"/>
    </source>
</evidence>
<evidence type="ECO:0000313" key="1">
    <source>
        <dbReference type="EMBL" id="AVQ00901.1"/>
    </source>
</evidence>
<reference evidence="2 4" key="2">
    <citation type="submission" date="2017-08" db="EMBL/GenBank/DDBJ databases">
        <title>Infants hospitalized years apart are colonized by the same room-sourced microbial strains.</title>
        <authorList>
            <person name="Brooks B."/>
            <person name="Olm M.R."/>
            <person name="Firek B.A."/>
            <person name="Baker R."/>
            <person name="Thomas B.C."/>
            <person name="Morowitz M.J."/>
            <person name="Banfield J.F."/>
        </authorList>
    </citation>
    <scope>NUCLEOTIDE SEQUENCE [LARGE SCALE GENOMIC DNA]</scope>
    <source>
        <strain evidence="2">S2_003_000_R2_4</strain>
    </source>
</reference>
<dbReference type="EMBL" id="QFQZ01000073">
    <property type="protein sequence ID" value="PZR31929.1"/>
    <property type="molecule type" value="Genomic_DNA"/>
</dbReference>
<name>A0A2W5UW31_9CAUL</name>
<organism evidence="2 4">
    <name type="scientific">Caulobacter segnis</name>
    <dbReference type="NCBI Taxonomy" id="88688"/>
    <lineage>
        <taxon>Bacteria</taxon>
        <taxon>Pseudomonadati</taxon>
        <taxon>Pseudomonadota</taxon>
        <taxon>Alphaproteobacteria</taxon>
        <taxon>Caulobacterales</taxon>
        <taxon>Caulobacteraceae</taxon>
        <taxon>Caulobacter</taxon>
    </lineage>
</organism>
<dbReference type="EMBL" id="CP027850">
    <property type="protein sequence ID" value="AVQ00901.1"/>
    <property type="molecule type" value="Genomic_DNA"/>
</dbReference>
<sequence length="27" mass="2990">MTLAASHTLFWYFSYPTPLAPGGFRSA</sequence>